<dbReference type="OrthoDB" id="733404at2"/>
<feature type="domain" description="DUF5648" evidence="1">
    <location>
        <begin position="144"/>
        <end position="284"/>
    </location>
</feature>
<dbReference type="Proteomes" id="UP000460715">
    <property type="component" value="Unassembled WGS sequence"/>
</dbReference>
<dbReference type="Pfam" id="PF18885">
    <property type="entry name" value="DUF5648"/>
    <property type="match status" value="1"/>
</dbReference>
<accession>A0A845BLL5</accession>
<name>A0A845BLL5_9PROT</name>
<reference evidence="2 3" key="1">
    <citation type="submission" date="2019-03" db="EMBL/GenBank/DDBJ databases">
        <title>Roseomonas sp. a novel Roseomonas species isolated from Sea whip Gorgonian.</title>
        <authorList>
            <person name="Li F."/>
            <person name="Pan X."/>
            <person name="Huang S."/>
            <person name="Li Z."/>
            <person name="Meng B."/>
        </authorList>
    </citation>
    <scope>NUCLEOTIDE SEQUENCE [LARGE SCALE GENOMIC DNA]</scope>
    <source>
        <strain evidence="2 3">M0104</strain>
    </source>
</reference>
<evidence type="ECO:0000313" key="3">
    <source>
        <dbReference type="Proteomes" id="UP000460715"/>
    </source>
</evidence>
<keyword evidence="3" id="KW-1185">Reference proteome</keyword>
<organism evidence="2 3">
    <name type="scientific">Teichococcus coralli</name>
    <dbReference type="NCBI Taxonomy" id="2545983"/>
    <lineage>
        <taxon>Bacteria</taxon>
        <taxon>Pseudomonadati</taxon>
        <taxon>Pseudomonadota</taxon>
        <taxon>Alphaproteobacteria</taxon>
        <taxon>Acetobacterales</taxon>
        <taxon>Roseomonadaceae</taxon>
        <taxon>Roseomonas</taxon>
    </lineage>
</organism>
<sequence length="586" mass="64699">MEDDVPNVSVSLIGGTRGTMTTMVQEGESVTWHFERTDTSKPMTFELRPGANYMADAQTWWGYDPARPLTVHWDAGDISARDVTVTAREDHVTGAPGSTIWMLIPQQGVTGFQGPDAPNTNHLDDGGLVTRLSFVNNDAQNTAPVWRFCDIATGGHLYTSNAAERDMAMSAPGIMRFEGVGFSAPAETSGIGLAAVHRFYDPGTNDHHYTTSAAEFEALLHTAGWRYEGVAFTARTEASDGLEAVYRFFDTGSRTHFFTSDVGERDGIIANAPGWHYEGVAFYVPAPEAAPERTEVRYDDGSRDAVEYDTADTRVWNSRTSRFDAQNHLVQRAEVGDDGSQVITHYDVNDSYDWSVWTSTVKHGARTEWFDYDDGLGSGPTPVWPDAGFRYSYPTYDEEGHLTRILNSSEDYRAPVNTRLTTTLDPHDDQPWAVQVDESGYRVQHYKQVILFDEGGSYVRNNGTGWGGPPNPSDIVIRDAHERLVLQLDQTLEGTYGSPPDDAHLAMDETLGAQRWTETLNAEGEVTHRSADLDNGLRLTLDYSHPSPELISERIMLTELVSGSVAIDVTLTVLANSFHSSALTFA</sequence>
<proteinExistence type="predicted"/>
<evidence type="ECO:0000313" key="2">
    <source>
        <dbReference type="EMBL" id="MXP66147.1"/>
    </source>
</evidence>
<dbReference type="AlphaFoldDB" id="A0A845BLL5"/>
<comment type="caution">
    <text evidence="2">The sequence shown here is derived from an EMBL/GenBank/DDBJ whole genome shotgun (WGS) entry which is preliminary data.</text>
</comment>
<protein>
    <recommendedName>
        <fullName evidence="1">DUF5648 domain-containing protein</fullName>
    </recommendedName>
</protein>
<dbReference type="EMBL" id="SNVJ01000051">
    <property type="protein sequence ID" value="MXP66147.1"/>
    <property type="molecule type" value="Genomic_DNA"/>
</dbReference>
<dbReference type="InterPro" id="IPR043708">
    <property type="entry name" value="DUF5648"/>
</dbReference>
<evidence type="ECO:0000259" key="1">
    <source>
        <dbReference type="Pfam" id="PF18885"/>
    </source>
</evidence>
<dbReference type="RefSeq" id="WP_160939557.1">
    <property type="nucleotide sequence ID" value="NZ_SNVJ01000051.1"/>
</dbReference>
<gene>
    <name evidence="2" type="ORF">E0493_22725</name>
</gene>